<organism evidence="6 7">
    <name type="scientific">Slackia faecicanis</name>
    <dbReference type="NCBI Taxonomy" id="255723"/>
    <lineage>
        <taxon>Bacteria</taxon>
        <taxon>Bacillati</taxon>
        <taxon>Actinomycetota</taxon>
        <taxon>Coriobacteriia</taxon>
        <taxon>Eggerthellales</taxon>
        <taxon>Eggerthellaceae</taxon>
        <taxon>Slackia</taxon>
    </lineage>
</organism>
<keyword evidence="2" id="KW-0479">Metal-binding</keyword>
<sequence length="332" mass="35431">MTDSTPSEKRRTAFLGIDTGSISTKGVIIDEKGAIIARTYLWTEGDPSRAAGRVVDDLASQIDRDEVDVVAVGTTGSARRLVGAMLDAQVVKNEITAHAVGTTFLHPDVRTILEIGGQDSKIICVEDGVAVDYAMNTLCAAGTGSFLSSQAHRLGVEVEDFGPIALTSENPANIAARCTVFAESDLVHKIQMGYAREDVIAGLCKAVAVNYLNNVGKGKKIVSPVVFQGGVSKNVGVVHFFEEALGCDVTVDEDGHLMGAFGAALLAAAAPESARRSFEFDIDDFEFKTREVVCGKCPNHCEIVCVYRDDDLIDSWGNRCDKGALKTARKRA</sequence>
<accession>A0A3N0AHU1</accession>
<dbReference type="InterPro" id="IPR008275">
    <property type="entry name" value="CoA_E_activase_dom"/>
</dbReference>
<keyword evidence="7" id="KW-1185">Reference proteome</keyword>
<evidence type="ECO:0000313" key="7">
    <source>
        <dbReference type="Proteomes" id="UP000267368"/>
    </source>
</evidence>
<dbReference type="PANTHER" id="PTHR32329">
    <property type="entry name" value="BIFUNCTIONAL PROTEIN [INCLUDES 2-HYDROXYACYL-COA DEHYDRATASE (N-TER) AND ITS ACTIVATOR DOMAIN (C_TERM)-RELATED"/>
    <property type="match status" value="1"/>
</dbReference>
<protein>
    <submittedName>
        <fullName evidence="6">2-hydroxyglutaryl-CoA dehydratase</fullName>
    </submittedName>
</protein>
<keyword evidence="3" id="KW-0408">Iron</keyword>
<dbReference type="InterPro" id="IPR043129">
    <property type="entry name" value="ATPase_NBD"/>
</dbReference>
<keyword evidence="4" id="KW-0411">Iron-sulfur</keyword>
<dbReference type="EMBL" id="QICB01000001">
    <property type="protein sequence ID" value="RNL21679.1"/>
    <property type="molecule type" value="Genomic_DNA"/>
</dbReference>
<dbReference type="SUPFAM" id="SSF53067">
    <property type="entry name" value="Actin-like ATPase domain"/>
    <property type="match status" value="1"/>
</dbReference>
<comment type="caution">
    <text evidence="6">The sequence shown here is derived from an EMBL/GenBank/DDBJ whole genome shotgun (WGS) entry which is preliminary data.</text>
</comment>
<dbReference type="GO" id="GO:0051536">
    <property type="term" value="F:iron-sulfur cluster binding"/>
    <property type="evidence" value="ECO:0007669"/>
    <property type="project" value="UniProtKB-KW"/>
</dbReference>
<evidence type="ECO:0000256" key="4">
    <source>
        <dbReference type="ARBA" id="ARBA00023014"/>
    </source>
</evidence>
<feature type="domain" description="ATPase BadF/BadG/BcrA/BcrD type" evidence="5">
    <location>
        <begin position="15"/>
        <end position="267"/>
    </location>
</feature>
<dbReference type="PANTHER" id="PTHR32329:SF7">
    <property type="entry name" value="ACTIVATOR OF 2-HYDROXYACYL-COA-HYDRATASE"/>
    <property type="match status" value="1"/>
</dbReference>
<evidence type="ECO:0000256" key="1">
    <source>
        <dbReference type="ARBA" id="ARBA00001966"/>
    </source>
</evidence>
<dbReference type="InterPro" id="IPR051805">
    <property type="entry name" value="Dehydratase_Activator_Redct"/>
</dbReference>
<reference evidence="7" key="1">
    <citation type="submission" date="2018-05" db="EMBL/GenBank/DDBJ databases">
        <title>Genome Sequencing of selected type strains of the family Eggerthellaceae.</title>
        <authorList>
            <person name="Danylec N."/>
            <person name="Stoll D.A."/>
            <person name="Doetsch A."/>
            <person name="Huch M."/>
        </authorList>
    </citation>
    <scope>NUCLEOTIDE SEQUENCE [LARGE SCALE GENOMIC DNA]</scope>
    <source>
        <strain evidence="7">DSM 17537</strain>
    </source>
</reference>
<dbReference type="RefSeq" id="WP_123197519.1">
    <property type="nucleotide sequence ID" value="NZ_QICB01000001.1"/>
</dbReference>
<dbReference type="AlphaFoldDB" id="A0A3N0AHU1"/>
<dbReference type="Proteomes" id="UP000267368">
    <property type="component" value="Unassembled WGS sequence"/>
</dbReference>
<dbReference type="OrthoDB" id="9177882at2"/>
<evidence type="ECO:0000313" key="6">
    <source>
        <dbReference type="EMBL" id="RNL21679.1"/>
    </source>
</evidence>
<dbReference type="Gene3D" id="3.30.420.40">
    <property type="match status" value="2"/>
</dbReference>
<dbReference type="NCBIfam" id="TIGR00241">
    <property type="entry name" value="CoA_E_activ"/>
    <property type="match status" value="1"/>
</dbReference>
<gene>
    <name evidence="6" type="ORF">DMP07_02295</name>
</gene>
<proteinExistence type="predicted"/>
<evidence type="ECO:0000256" key="3">
    <source>
        <dbReference type="ARBA" id="ARBA00023004"/>
    </source>
</evidence>
<dbReference type="Pfam" id="PF01869">
    <property type="entry name" value="BcrAD_BadFG"/>
    <property type="match status" value="1"/>
</dbReference>
<name>A0A3N0AHU1_9ACTN</name>
<dbReference type="GO" id="GO:0046872">
    <property type="term" value="F:metal ion binding"/>
    <property type="evidence" value="ECO:0007669"/>
    <property type="project" value="UniProtKB-KW"/>
</dbReference>
<comment type="cofactor">
    <cofactor evidence="1">
        <name>[4Fe-4S] cluster</name>
        <dbReference type="ChEBI" id="CHEBI:49883"/>
    </cofactor>
</comment>
<evidence type="ECO:0000256" key="2">
    <source>
        <dbReference type="ARBA" id="ARBA00022723"/>
    </source>
</evidence>
<dbReference type="CDD" id="cd24035">
    <property type="entry name" value="ASKHA_NBD_O66634-like_rpt2"/>
    <property type="match status" value="1"/>
</dbReference>
<evidence type="ECO:0000259" key="5">
    <source>
        <dbReference type="Pfam" id="PF01869"/>
    </source>
</evidence>
<dbReference type="InterPro" id="IPR002731">
    <property type="entry name" value="ATPase_BadF"/>
</dbReference>